<proteinExistence type="predicted"/>
<keyword evidence="2" id="KW-1185">Reference proteome</keyword>
<organism evidence="1 2">
    <name type="scientific">Paralvinella palmiformis</name>
    <dbReference type="NCBI Taxonomy" id="53620"/>
    <lineage>
        <taxon>Eukaryota</taxon>
        <taxon>Metazoa</taxon>
        <taxon>Spiralia</taxon>
        <taxon>Lophotrochozoa</taxon>
        <taxon>Annelida</taxon>
        <taxon>Polychaeta</taxon>
        <taxon>Sedentaria</taxon>
        <taxon>Canalipalpata</taxon>
        <taxon>Terebellida</taxon>
        <taxon>Terebelliformia</taxon>
        <taxon>Alvinellidae</taxon>
        <taxon>Paralvinella</taxon>
    </lineage>
</organism>
<comment type="caution">
    <text evidence="1">The sequence shown here is derived from an EMBL/GenBank/DDBJ whole genome shotgun (WGS) entry which is preliminary data.</text>
</comment>
<dbReference type="Proteomes" id="UP001208570">
    <property type="component" value="Unassembled WGS sequence"/>
</dbReference>
<sequence length="238" mass="27075">MVQYKDNLLGSNPTGYWLFLYVVVGQDINQYLADWGGSLTAGYTICGNPEWRWTVQIQKEKSKTRKIFILNQGTASEQNQSPHDGWRWIRTTQLTIPPPLHPENIPHQKLASTCQINIDILKVSDSRLVSSRFHSTTLLVAGCSLASQSANRRQGLNRHSWNGRTPSEATNQETRYGRALARAAASRCLVQLDWLFLWFQINCGAVVKENTTRRRLLNVYRSASHYTNRDEAVLAKNS</sequence>
<dbReference type="AlphaFoldDB" id="A0AAD9IZB0"/>
<name>A0AAD9IZB0_9ANNE</name>
<accession>A0AAD9IZB0</accession>
<reference evidence="1" key="1">
    <citation type="journal article" date="2023" name="Mol. Biol. Evol.">
        <title>Third-Generation Sequencing Reveals the Adaptive Role of the Epigenome in Three Deep-Sea Polychaetes.</title>
        <authorList>
            <person name="Perez M."/>
            <person name="Aroh O."/>
            <person name="Sun Y."/>
            <person name="Lan Y."/>
            <person name="Juniper S.K."/>
            <person name="Young C.R."/>
            <person name="Angers B."/>
            <person name="Qian P.Y."/>
        </authorList>
    </citation>
    <scope>NUCLEOTIDE SEQUENCE</scope>
    <source>
        <strain evidence="1">P08H-3</strain>
    </source>
</reference>
<protein>
    <submittedName>
        <fullName evidence="1">Uncharacterized protein</fullName>
    </submittedName>
</protein>
<gene>
    <name evidence="1" type="ORF">LSH36_824g03058</name>
</gene>
<dbReference type="EMBL" id="JAODUP010000824">
    <property type="protein sequence ID" value="KAK2143654.1"/>
    <property type="molecule type" value="Genomic_DNA"/>
</dbReference>
<evidence type="ECO:0000313" key="1">
    <source>
        <dbReference type="EMBL" id="KAK2143654.1"/>
    </source>
</evidence>
<evidence type="ECO:0000313" key="2">
    <source>
        <dbReference type="Proteomes" id="UP001208570"/>
    </source>
</evidence>